<dbReference type="OrthoDB" id="697183at2"/>
<dbReference type="AlphaFoldDB" id="A0A164AEA7"/>
<evidence type="ECO:0000313" key="3">
    <source>
        <dbReference type="Proteomes" id="UP000076630"/>
    </source>
</evidence>
<dbReference type="EMBL" id="FNYS01000008">
    <property type="protein sequence ID" value="SEI98601.1"/>
    <property type="molecule type" value="Genomic_DNA"/>
</dbReference>
<dbReference type="GeneID" id="82257258"/>
<dbReference type="RefSeq" id="WP_038988206.1">
    <property type="nucleotide sequence ID" value="NZ_FNYS01000008.1"/>
</dbReference>
<dbReference type="Proteomes" id="UP000183077">
    <property type="component" value="Unassembled WGS sequence"/>
</dbReference>
<dbReference type="EMBL" id="LQNU01000037">
    <property type="protein sequence ID" value="KZE83644.1"/>
    <property type="molecule type" value="Genomic_DNA"/>
</dbReference>
<gene>
    <name evidence="1" type="ORF">AV926_04485</name>
    <name evidence="2" type="ORF">SAMN04488018_108128</name>
</gene>
<protein>
    <submittedName>
        <fullName evidence="2">Patatin-like phospholipase</fullName>
    </submittedName>
</protein>
<reference evidence="2 4" key="2">
    <citation type="submission" date="2016-10" db="EMBL/GenBank/DDBJ databases">
        <authorList>
            <person name="de Groot N.N."/>
        </authorList>
    </citation>
    <scope>NUCLEOTIDE SEQUENCE [LARGE SCALE GENOMIC DNA]</scope>
    <source>
        <strain evidence="2 4">DSM 23048</strain>
    </source>
</reference>
<proteinExistence type="predicted"/>
<dbReference type="Gene3D" id="3.40.1090.10">
    <property type="entry name" value="Cytosolic phospholipase A2 catalytic domain"/>
    <property type="match status" value="1"/>
</dbReference>
<dbReference type="Proteomes" id="UP000076630">
    <property type="component" value="Unassembled WGS sequence"/>
</dbReference>
<dbReference type="InterPro" id="IPR016035">
    <property type="entry name" value="Acyl_Trfase/lysoPLipase"/>
</dbReference>
<organism evidence="1 3">
    <name type="scientific">Myroides marinus</name>
    <dbReference type="NCBI Taxonomy" id="703342"/>
    <lineage>
        <taxon>Bacteria</taxon>
        <taxon>Pseudomonadati</taxon>
        <taxon>Bacteroidota</taxon>
        <taxon>Flavobacteriia</taxon>
        <taxon>Flavobacteriales</taxon>
        <taxon>Flavobacteriaceae</taxon>
        <taxon>Myroides</taxon>
    </lineage>
</organism>
<sequence length="344" mass="39063">MAELKPFNRVAVFSGGGSRFVMYCGMYAAMVEHGIRPDLIISTCGATISTCIIRTFNTPEAIKAYLESDEFLTAAMNTFVTNQTRLDRLPYYCIKYSKKKENAPYLLDLFSKYFLDQPQDLDTKFPSLLTANKDAPEVITLGSEILYTTNQVGKKREGQKTFKKVLIPTAKVPLDYLQQYIEEYKFDTNSAVLPDAELLLNVGPLRAMRISTSDMFYMAPAFYRGKHYLGGAVDLIPFELATTLGNEIWLEHKAPYSDMEEGLVRAVFGYSGNKRLNQATAIEANRLDTSDMRVKLSGGYLSRKINWKKFALEIQLPTSKEDCKRQIMKQYDYGYEVVLNALKQ</sequence>
<keyword evidence="3" id="KW-1185">Reference proteome</keyword>
<evidence type="ECO:0000313" key="4">
    <source>
        <dbReference type="Proteomes" id="UP000183077"/>
    </source>
</evidence>
<accession>A0A164AEA7</accession>
<dbReference type="SUPFAM" id="SSF52151">
    <property type="entry name" value="FabD/lysophospholipase-like"/>
    <property type="match status" value="1"/>
</dbReference>
<evidence type="ECO:0000313" key="1">
    <source>
        <dbReference type="EMBL" id="KZE83644.1"/>
    </source>
</evidence>
<reference evidence="1 3" key="1">
    <citation type="submission" date="2016-01" db="EMBL/GenBank/DDBJ databases">
        <title>Whole genome sequencing of Myroides marinus L41.</title>
        <authorList>
            <person name="Hong K.W."/>
        </authorList>
    </citation>
    <scope>NUCLEOTIDE SEQUENCE [LARGE SCALE GENOMIC DNA]</scope>
    <source>
        <strain evidence="1 3">L41</strain>
    </source>
</reference>
<name>A0A164AEA7_9FLAO</name>
<evidence type="ECO:0000313" key="2">
    <source>
        <dbReference type="EMBL" id="SEI98601.1"/>
    </source>
</evidence>